<keyword evidence="2" id="KW-1185">Reference proteome</keyword>
<dbReference type="AlphaFoldDB" id="A0A4U6CNU0"/>
<evidence type="ECO:0000313" key="1">
    <source>
        <dbReference type="EMBL" id="TKT85245.1"/>
    </source>
</evidence>
<dbReference type="Proteomes" id="UP000304900">
    <property type="component" value="Unassembled WGS sequence"/>
</dbReference>
<name>A0A4U6CNU0_9BACT</name>
<accession>A0A4U6CNU0</accession>
<evidence type="ECO:0000313" key="2">
    <source>
        <dbReference type="Proteomes" id="UP000304900"/>
    </source>
</evidence>
<proteinExistence type="predicted"/>
<gene>
    <name evidence="1" type="ORF">FDK13_34195</name>
</gene>
<sequence length="71" mass="8039">MEKKTNALGYFAEHGTINKDDYPTERWENEIGPALMRLHQEGLVNAIYAEGHRLPVYAKLNKAGILEMSGH</sequence>
<dbReference type="RefSeq" id="WP_137344509.1">
    <property type="nucleotide sequence ID" value="NZ_SZVO01000033.1"/>
</dbReference>
<dbReference type="EMBL" id="SZVO01000033">
    <property type="protein sequence ID" value="TKT85245.1"/>
    <property type="molecule type" value="Genomic_DNA"/>
</dbReference>
<protein>
    <submittedName>
        <fullName evidence="1">Uncharacterized protein</fullName>
    </submittedName>
</protein>
<reference evidence="1 2" key="1">
    <citation type="submission" date="2019-05" db="EMBL/GenBank/DDBJ databases">
        <title>Dyadobacter AR-3-8 sp. nov., isolated from arctic soil.</title>
        <authorList>
            <person name="Chaudhary D.K."/>
        </authorList>
    </citation>
    <scope>NUCLEOTIDE SEQUENCE [LARGE SCALE GENOMIC DNA]</scope>
    <source>
        <strain evidence="1 2">AR-3-8</strain>
    </source>
</reference>
<comment type="caution">
    <text evidence="1">The sequence shown here is derived from an EMBL/GenBank/DDBJ whole genome shotgun (WGS) entry which is preliminary data.</text>
</comment>
<organism evidence="1 2">
    <name type="scientific">Dyadobacter frigoris</name>
    <dbReference type="NCBI Taxonomy" id="2576211"/>
    <lineage>
        <taxon>Bacteria</taxon>
        <taxon>Pseudomonadati</taxon>
        <taxon>Bacteroidota</taxon>
        <taxon>Cytophagia</taxon>
        <taxon>Cytophagales</taxon>
        <taxon>Spirosomataceae</taxon>
        <taxon>Dyadobacter</taxon>
    </lineage>
</organism>